<dbReference type="InterPro" id="IPR035899">
    <property type="entry name" value="DBL_dom_sf"/>
</dbReference>
<dbReference type="SMART" id="SM00325">
    <property type="entry name" value="RhoGEF"/>
    <property type="match status" value="1"/>
</dbReference>
<dbReference type="InterPro" id="IPR000219">
    <property type="entry name" value="DH_dom"/>
</dbReference>
<evidence type="ECO:0000313" key="3">
    <source>
        <dbReference type="Proteomes" id="UP001303046"/>
    </source>
</evidence>
<dbReference type="Proteomes" id="UP001303046">
    <property type="component" value="Unassembled WGS sequence"/>
</dbReference>
<comment type="caution">
    <text evidence="2">The sequence shown here is derived from an EMBL/GenBank/DDBJ whole genome shotgun (WGS) entry which is preliminary data.</text>
</comment>
<protein>
    <recommendedName>
        <fullName evidence="1">DH domain-containing protein</fullName>
    </recommendedName>
</protein>
<sequence>MTSMIISFTNVAMDGSHKLSYSYKNGIFMEKSQTRECMRGSVCLKSKTVWGKKTSTSPRKTCIGVVGTTIDENGNIKTDEEFFETVLVLGATDEKFQICQELYNTERHYIDNLKLLLMVKDALIERVEKEKPIISRPKIVQIFGKIQPIVDLHEEISQKLADLIDNYSEKQCDVAKIWVDANNELLRVYPSYINYCDNARSLLIDACERHPRLRTFIEEQEKLPEFHRQRAIDIMTFPVQRLAGVKLLLEKLEKKSNNESTELQHAIQSVGNVLRRSNSVRRENDVHIAQLNLLQEVESIPCELVYSSHVLVGTVEVQLLCTTNKIKLGNKDPVLKLTLFSDGVILVCSCRKYKLINWMAKTRATSTLCKLWKKPYKYLTTLRAEQFRCMMFIHCTPNKDDLNRSKRSPICCWKIRERMGDIEWFVAVENHEDMQDFGSSVEVMINGRIVRKDKQEYYEMNPSVSMRRSLNMHVEMKFREVPSECRNVLRKYLESRKFFVPEDDESEISAIEKRPRDGLRALASRKSGFRGLFNGISNTTKSMERVKGSKGYRRRTIEPCELFFAPIAEEN</sequence>
<evidence type="ECO:0000313" key="2">
    <source>
        <dbReference type="EMBL" id="KAK6736872.1"/>
    </source>
</evidence>
<dbReference type="SUPFAM" id="SSF48065">
    <property type="entry name" value="DBL homology domain (DH-domain)"/>
    <property type="match status" value="1"/>
</dbReference>
<accession>A0ABR1CGL0</accession>
<evidence type="ECO:0000259" key="1">
    <source>
        <dbReference type="PROSITE" id="PS50010"/>
    </source>
</evidence>
<dbReference type="PANTHER" id="PTHR16777:SF2">
    <property type="entry name" value="PROTEIN ECT2"/>
    <property type="match status" value="1"/>
</dbReference>
<dbReference type="InterPro" id="IPR026817">
    <property type="entry name" value="Ect2"/>
</dbReference>
<reference evidence="2 3" key="1">
    <citation type="submission" date="2023-08" db="EMBL/GenBank/DDBJ databases">
        <title>A Necator americanus chromosomal reference genome.</title>
        <authorList>
            <person name="Ilik V."/>
            <person name="Petrzelkova K.J."/>
            <person name="Pardy F."/>
            <person name="Fuh T."/>
            <person name="Niatou-Singa F.S."/>
            <person name="Gouil Q."/>
            <person name="Baker L."/>
            <person name="Ritchie M.E."/>
            <person name="Jex A.R."/>
            <person name="Gazzola D."/>
            <person name="Li H."/>
            <person name="Toshio Fujiwara R."/>
            <person name="Zhan B."/>
            <person name="Aroian R.V."/>
            <person name="Pafco B."/>
            <person name="Schwarz E.M."/>
        </authorList>
    </citation>
    <scope>NUCLEOTIDE SEQUENCE [LARGE SCALE GENOMIC DNA]</scope>
    <source>
        <strain evidence="2 3">Aroian</strain>
        <tissue evidence="2">Whole animal</tissue>
    </source>
</reference>
<keyword evidence="3" id="KW-1185">Reference proteome</keyword>
<gene>
    <name evidence="2" type="primary">Necator_chrII.g7311</name>
    <name evidence="2" type="ORF">RB195_019518</name>
</gene>
<organism evidence="2 3">
    <name type="scientific">Necator americanus</name>
    <name type="common">Human hookworm</name>
    <dbReference type="NCBI Taxonomy" id="51031"/>
    <lineage>
        <taxon>Eukaryota</taxon>
        <taxon>Metazoa</taxon>
        <taxon>Ecdysozoa</taxon>
        <taxon>Nematoda</taxon>
        <taxon>Chromadorea</taxon>
        <taxon>Rhabditida</taxon>
        <taxon>Rhabditina</taxon>
        <taxon>Rhabditomorpha</taxon>
        <taxon>Strongyloidea</taxon>
        <taxon>Ancylostomatidae</taxon>
        <taxon>Bunostominae</taxon>
        <taxon>Necator</taxon>
    </lineage>
</organism>
<feature type="domain" description="DH" evidence="1">
    <location>
        <begin position="94"/>
        <end position="280"/>
    </location>
</feature>
<name>A0ABR1CGL0_NECAM</name>
<dbReference type="PANTHER" id="PTHR16777">
    <property type="entry name" value="PROTEIN ECT2"/>
    <property type="match status" value="1"/>
</dbReference>
<dbReference type="PROSITE" id="PS50010">
    <property type="entry name" value="DH_2"/>
    <property type="match status" value="1"/>
</dbReference>
<proteinExistence type="predicted"/>
<dbReference type="EMBL" id="JAVFWL010000002">
    <property type="protein sequence ID" value="KAK6736872.1"/>
    <property type="molecule type" value="Genomic_DNA"/>
</dbReference>
<dbReference type="Gene3D" id="1.20.900.10">
    <property type="entry name" value="Dbl homology (DH) domain"/>
    <property type="match status" value="1"/>
</dbReference>
<dbReference type="Pfam" id="PF00621">
    <property type="entry name" value="RhoGEF"/>
    <property type="match status" value="1"/>
</dbReference>